<evidence type="ECO:0000259" key="1">
    <source>
        <dbReference type="Pfam" id="PF16324"/>
    </source>
</evidence>
<keyword evidence="2" id="KW-0326">Glycosidase</keyword>
<accession>A0AAX2H2X1</accession>
<evidence type="ECO:0000313" key="3">
    <source>
        <dbReference type="EMBL" id="SNV16986.1"/>
    </source>
</evidence>
<keyword evidence="4" id="KW-1185">Reference proteome</keyword>
<evidence type="ECO:0000313" key="4">
    <source>
        <dbReference type="Proteomes" id="UP000065822"/>
    </source>
</evidence>
<keyword evidence="3" id="KW-0378">Hydrolase</keyword>
<sequence length="452" mass="49303">MKSILHNIAIAAFSLIGLWACDKTHEGELINDREAKINSFKAQGMQGIISEEDKTITVYAPWSYDLTKMTTDISLPAQATVVPASGAVVDLSQGAQFRVFNGNLYWDYTATAKHPSIESFAVGKYKATIDNTKGVITLKYPSTEAVTALTPVVSTTPGATLSPASGVTQNFTQSVTYTLSYAGESFAYTVNVVPTSFAPIAFLGTADNASAIAGEDEKDAYNWLISNYDTAKYISFKDIKEGKVKLSDYKVIWWHLDTDASDLPAIASDAAVVEKLKQYYAAGGSFLLTSWADQYVATLGIAKDGKVPNNLWGQNNKPFDVNDDWGIRFTGNETHPLFKGLNLKAGSTDVAYLVSKGVKAKGHNAIWNFEWGDYANNPAAWQTASGAKLLASFHWNDTMNRAIIFEYTKSGNSGKTICIGTESYDWHTDEGTNTYKANMELLTVNALEYLAK</sequence>
<gene>
    <name evidence="2" type="ORF">AXF12_08670</name>
    <name evidence="3" type="ORF">SAMEA44541418_02431</name>
</gene>
<evidence type="ECO:0000313" key="5">
    <source>
        <dbReference type="Proteomes" id="UP000215539"/>
    </source>
</evidence>
<keyword evidence="2" id="KW-0624">Polysaccharide degradation</keyword>
<dbReference type="Pfam" id="PF16324">
    <property type="entry name" value="DUF4960"/>
    <property type="match status" value="1"/>
</dbReference>
<dbReference type="AlphaFoldDB" id="A0AAX2H2X1"/>
<organism evidence="3 5">
    <name type="scientific">Capnocytophaga haemolytica</name>
    <dbReference type="NCBI Taxonomy" id="45243"/>
    <lineage>
        <taxon>Bacteria</taxon>
        <taxon>Pseudomonadati</taxon>
        <taxon>Bacteroidota</taxon>
        <taxon>Flavobacteriia</taxon>
        <taxon>Flavobacteriales</taxon>
        <taxon>Flavobacteriaceae</taxon>
        <taxon>Capnocytophaga</taxon>
    </lineage>
</organism>
<dbReference type="GO" id="GO:0045493">
    <property type="term" value="P:xylan catabolic process"/>
    <property type="evidence" value="ECO:0007669"/>
    <property type="project" value="UniProtKB-KW"/>
</dbReference>
<name>A0AAX2H2X1_9FLAO</name>
<proteinExistence type="predicted"/>
<feature type="domain" description="DUF4960" evidence="1">
    <location>
        <begin position="202"/>
        <end position="450"/>
    </location>
</feature>
<reference evidence="3 5" key="2">
    <citation type="submission" date="2017-06" db="EMBL/GenBank/DDBJ databases">
        <authorList>
            <consortium name="Pathogen Informatics"/>
        </authorList>
    </citation>
    <scope>NUCLEOTIDE SEQUENCE [LARGE SCALE GENOMIC DNA]</scope>
    <source>
        <strain evidence="3 5">NCTC12947</strain>
    </source>
</reference>
<reference evidence="2 4" key="1">
    <citation type="submission" date="2016-02" db="EMBL/GenBank/DDBJ databases">
        <authorList>
            <person name="Holder M.E."/>
            <person name="Ajami N.J."/>
            <person name="Petrosino J.F."/>
        </authorList>
    </citation>
    <scope>NUCLEOTIDE SEQUENCE [LARGE SCALE GENOMIC DNA]</scope>
    <source>
        <strain evidence="2 4">CCUG 32990</strain>
    </source>
</reference>
<dbReference type="EMBL" id="LT906449">
    <property type="protein sequence ID" value="SNV16986.1"/>
    <property type="molecule type" value="Genomic_DNA"/>
</dbReference>
<dbReference type="GO" id="GO:0016798">
    <property type="term" value="F:hydrolase activity, acting on glycosyl bonds"/>
    <property type="evidence" value="ECO:0007669"/>
    <property type="project" value="UniProtKB-KW"/>
</dbReference>
<keyword evidence="2" id="KW-0119">Carbohydrate metabolism</keyword>
<dbReference type="EMBL" id="CP014227">
    <property type="protein sequence ID" value="AMD85575.1"/>
    <property type="molecule type" value="Genomic_DNA"/>
</dbReference>
<dbReference type="KEGG" id="chg:AXF12_08670"/>
<keyword evidence="2" id="KW-0858">Xylan degradation</keyword>
<protein>
    <submittedName>
        <fullName evidence="2 3">Glycoside hydrolase</fullName>
    </submittedName>
</protein>
<dbReference type="Proteomes" id="UP000065822">
    <property type="component" value="Chromosome"/>
</dbReference>
<dbReference type="Gene3D" id="2.60.40.2340">
    <property type="match status" value="2"/>
</dbReference>
<dbReference type="InterPro" id="IPR032526">
    <property type="entry name" value="DUF4960"/>
</dbReference>
<dbReference type="RefSeq" id="WP_066430297.1">
    <property type="nucleotide sequence ID" value="NZ_CP014227.1"/>
</dbReference>
<evidence type="ECO:0000313" key="2">
    <source>
        <dbReference type="EMBL" id="AMD85575.1"/>
    </source>
</evidence>
<dbReference type="Proteomes" id="UP000215539">
    <property type="component" value="Chromosome 1"/>
</dbReference>